<dbReference type="AlphaFoldDB" id="A0AA39ZK79"/>
<gene>
    <name evidence="1" type="ORF">QBC41DRAFT_19928</name>
</gene>
<reference evidence="1" key="1">
    <citation type="submission" date="2023-06" db="EMBL/GenBank/DDBJ databases">
        <title>Genome-scale phylogeny and comparative genomics of the fungal order Sordariales.</title>
        <authorList>
            <consortium name="Lawrence Berkeley National Laboratory"/>
            <person name="Hensen N."/>
            <person name="Bonometti L."/>
            <person name="Westerberg I."/>
            <person name="Brannstrom I.O."/>
            <person name="Guillou S."/>
            <person name="Cros-Aarteil S."/>
            <person name="Calhoun S."/>
            <person name="Haridas S."/>
            <person name="Kuo A."/>
            <person name="Mondo S."/>
            <person name="Pangilinan J."/>
            <person name="Riley R."/>
            <person name="Labutti K."/>
            <person name="Andreopoulos B."/>
            <person name="Lipzen A."/>
            <person name="Chen C."/>
            <person name="Yanf M."/>
            <person name="Daum C."/>
            <person name="Ng V."/>
            <person name="Clum A."/>
            <person name="Steindorff A."/>
            <person name="Ohm R."/>
            <person name="Martin F."/>
            <person name="Silar P."/>
            <person name="Natvig D."/>
            <person name="Lalanne C."/>
            <person name="Gautier V."/>
            <person name="Ament-Velasquez S.L."/>
            <person name="Kruys A."/>
            <person name="Hutchinson M.I."/>
            <person name="Powell A.J."/>
            <person name="Barry K."/>
            <person name="Miller A.N."/>
            <person name="Grigoriev I.V."/>
            <person name="Debuchy R."/>
            <person name="Gladieux P."/>
            <person name="Thoren M.H."/>
            <person name="Johannesson H."/>
        </authorList>
    </citation>
    <scope>NUCLEOTIDE SEQUENCE</scope>
    <source>
        <strain evidence="1">CBS 307.81</strain>
    </source>
</reference>
<evidence type="ECO:0000313" key="2">
    <source>
        <dbReference type="Proteomes" id="UP001174997"/>
    </source>
</evidence>
<name>A0AA39ZK79_9PEZI</name>
<organism evidence="1 2">
    <name type="scientific">Cercophora samala</name>
    <dbReference type="NCBI Taxonomy" id="330535"/>
    <lineage>
        <taxon>Eukaryota</taxon>
        <taxon>Fungi</taxon>
        <taxon>Dikarya</taxon>
        <taxon>Ascomycota</taxon>
        <taxon>Pezizomycotina</taxon>
        <taxon>Sordariomycetes</taxon>
        <taxon>Sordariomycetidae</taxon>
        <taxon>Sordariales</taxon>
        <taxon>Lasiosphaeriaceae</taxon>
        <taxon>Cercophora</taxon>
    </lineage>
</organism>
<sequence>MSLLIPADSSRRTSNRAADHQTLILVLGCRWYRNVGQRHNPSDGKHTVCPAPPSSVNPTGQATVALRMWLNRSFDVAHRILPPQCQKLTRQHPWNMEALQSRRLAGSAPICKYPFLQGICRCRQQQRCPPAAKAQDVLSVSPPRNPGVHHHVCVEVARHQAHPVNQTSSSPFKRSLALLSAGTVLYAANHGCRFVQSCEGKTTWPLT</sequence>
<protein>
    <submittedName>
        <fullName evidence="1">Uncharacterized protein</fullName>
    </submittedName>
</protein>
<accession>A0AA39ZK79</accession>
<evidence type="ECO:0000313" key="1">
    <source>
        <dbReference type="EMBL" id="KAK0672588.1"/>
    </source>
</evidence>
<dbReference type="Proteomes" id="UP001174997">
    <property type="component" value="Unassembled WGS sequence"/>
</dbReference>
<dbReference type="EMBL" id="JAULSY010000012">
    <property type="protein sequence ID" value="KAK0672588.1"/>
    <property type="molecule type" value="Genomic_DNA"/>
</dbReference>
<proteinExistence type="predicted"/>
<comment type="caution">
    <text evidence="1">The sequence shown here is derived from an EMBL/GenBank/DDBJ whole genome shotgun (WGS) entry which is preliminary data.</text>
</comment>
<keyword evidence="2" id="KW-1185">Reference proteome</keyword>